<sequence>MIQAIYNSKIISRVLFLSVLYYKTDLLLTFFYNHIISSYLSTLFIGMQHLQAKNLLPAEEYLLTSSQICESDPIGIKRVGYAQSVDSFKNALKVAEETKYRPQCMSPPNAGALTALGYIYHVKEEFEEYYHEALGLCPYDPITHDLLSSCLKEMVHC</sequence>
<keyword evidence="2" id="KW-1185">Reference proteome</keyword>
<dbReference type="AlphaFoldDB" id="A0A8H4A434"/>
<accession>A0A8H4A434</accession>
<dbReference type="Gene3D" id="1.25.40.10">
    <property type="entry name" value="Tetratricopeptide repeat domain"/>
    <property type="match status" value="1"/>
</dbReference>
<evidence type="ECO:0000313" key="1">
    <source>
        <dbReference type="EMBL" id="KAF0427345.1"/>
    </source>
</evidence>
<dbReference type="OrthoDB" id="10006270at2759"/>
<evidence type="ECO:0000313" key="2">
    <source>
        <dbReference type="Proteomes" id="UP000439903"/>
    </source>
</evidence>
<protein>
    <submittedName>
        <fullName evidence="1">ApcC hetero-tetramer Cut9-Hcn1</fullName>
    </submittedName>
</protein>
<comment type="caution">
    <text evidence="1">The sequence shown here is derived from an EMBL/GenBank/DDBJ whole genome shotgun (WGS) entry which is preliminary data.</text>
</comment>
<proteinExistence type="predicted"/>
<organism evidence="1 2">
    <name type="scientific">Gigaspora margarita</name>
    <dbReference type="NCBI Taxonomy" id="4874"/>
    <lineage>
        <taxon>Eukaryota</taxon>
        <taxon>Fungi</taxon>
        <taxon>Fungi incertae sedis</taxon>
        <taxon>Mucoromycota</taxon>
        <taxon>Glomeromycotina</taxon>
        <taxon>Glomeromycetes</taxon>
        <taxon>Diversisporales</taxon>
        <taxon>Gigasporaceae</taxon>
        <taxon>Gigaspora</taxon>
    </lineage>
</organism>
<dbReference type="SUPFAM" id="SSF48452">
    <property type="entry name" value="TPR-like"/>
    <property type="match status" value="1"/>
</dbReference>
<dbReference type="Proteomes" id="UP000439903">
    <property type="component" value="Unassembled WGS sequence"/>
</dbReference>
<gene>
    <name evidence="1" type="ORF">F8M41_006061</name>
</gene>
<dbReference type="InterPro" id="IPR011990">
    <property type="entry name" value="TPR-like_helical_dom_sf"/>
</dbReference>
<reference evidence="1 2" key="1">
    <citation type="journal article" date="2019" name="Environ. Microbiol.">
        <title>At the nexus of three kingdoms: the genome of the mycorrhizal fungus Gigaspora margarita provides insights into plant, endobacterial and fungal interactions.</title>
        <authorList>
            <person name="Venice F."/>
            <person name="Ghignone S."/>
            <person name="Salvioli di Fossalunga A."/>
            <person name="Amselem J."/>
            <person name="Novero M."/>
            <person name="Xianan X."/>
            <person name="Sedzielewska Toro K."/>
            <person name="Morin E."/>
            <person name="Lipzen A."/>
            <person name="Grigoriev I.V."/>
            <person name="Henrissat B."/>
            <person name="Martin F.M."/>
            <person name="Bonfante P."/>
        </authorList>
    </citation>
    <scope>NUCLEOTIDE SEQUENCE [LARGE SCALE GENOMIC DNA]</scope>
    <source>
        <strain evidence="1 2">BEG34</strain>
    </source>
</reference>
<dbReference type="EMBL" id="WTPW01001592">
    <property type="protein sequence ID" value="KAF0427345.1"/>
    <property type="molecule type" value="Genomic_DNA"/>
</dbReference>
<name>A0A8H4A434_GIGMA</name>